<feature type="compositionally biased region" description="Polar residues" evidence="1">
    <location>
        <begin position="547"/>
        <end position="568"/>
    </location>
</feature>
<evidence type="ECO:0000313" key="3">
    <source>
        <dbReference type="Proteomes" id="UP000551563"/>
    </source>
</evidence>
<gene>
    <name evidence="2" type="ORF">GXX48_05060</name>
</gene>
<name>A0A7V6P9P9_9HYPH</name>
<feature type="region of interest" description="Disordered" evidence="1">
    <location>
        <begin position="513"/>
        <end position="589"/>
    </location>
</feature>
<protein>
    <submittedName>
        <fullName evidence="2">Uncharacterized protein</fullName>
    </submittedName>
</protein>
<dbReference type="EMBL" id="DUMN01000154">
    <property type="protein sequence ID" value="HHV66999.1"/>
    <property type="molecule type" value="Genomic_DNA"/>
</dbReference>
<sequence length="659" mass="70578">MMGFRATPTFNTLSPGQLVQNAYEQPMSLGSTFLDQLGGGALESYGLGTFLRGSSLPMTAPLEKQSVYTGRTVGGLQEQRWETDEEFAARRKAAGAMTQDEYIASPYYRNNIPYDAGMTRDRAATLAAWDDAKKVRQFYAEKRPITSFFGNLAGQALDPINYIPVAGPLVKGAAAARFGRVGGAALAGSFDAASNTAVFGLATAGARADLGDDVSWQALTTDIAMAALIGGAFGVIGGVLGRRADAKLEAATKEQLSTLRNVQEARVALNEAIDGLVTSGEINLSPNALEPLHRVSTDLQARFEQIDRIVQSQYPSERAPRKPQSLFDFIAANGGIADDAGELAALGLSRKFVPGRGALLRKSGKSLDYAREAAAEAGYFNHIYGDTERASSMSTPDDLLKLLDQEARGQPVYSVLQDADRMSAVEAHEAGNAARDAYRRLVEEIDTARNELNLEHEIDDAILTRASEISAREDVDPVTALERAMEEDYRAFAQALEERGEGLTNEPEFDIPFFEDFRSGSEPSGDARAASPGSGSGDGRTSSTDRQQLQNVGSAQRQAQGLNPTQLVDATRPRPEPIPEGRAQAESSVGRLDDYRALAEQYRVDLATGSFVEEADIAQLDFEGRLTEADKAAIAAAQSTFDDGAAYGEALKAAVACLI</sequence>
<reference evidence="2 3" key="1">
    <citation type="journal article" date="2020" name="Biotechnol. Biofuels">
        <title>New insights from the biogas microbiome by comprehensive genome-resolved metagenomics of nearly 1600 species originating from multiple anaerobic digesters.</title>
        <authorList>
            <person name="Campanaro S."/>
            <person name="Treu L."/>
            <person name="Rodriguez-R L.M."/>
            <person name="Kovalovszki A."/>
            <person name="Ziels R.M."/>
            <person name="Maus I."/>
            <person name="Zhu X."/>
            <person name="Kougias P.G."/>
            <person name="Basile A."/>
            <person name="Luo G."/>
            <person name="Schluter A."/>
            <person name="Konstantinidis K.T."/>
            <person name="Angelidaki I."/>
        </authorList>
    </citation>
    <scope>NUCLEOTIDE SEQUENCE [LARGE SCALE GENOMIC DNA]</scope>
    <source>
        <strain evidence="2">AS04akNAM_66</strain>
    </source>
</reference>
<comment type="caution">
    <text evidence="2">The sequence shown here is derived from an EMBL/GenBank/DDBJ whole genome shotgun (WGS) entry which is preliminary data.</text>
</comment>
<evidence type="ECO:0000256" key="1">
    <source>
        <dbReference type="SAM" id="MobiDB-lite"/>
    </source>
</evidence>
<dbReference type="Proteomes" id="UP000551563">
    <property type="component" value="Unassembled WGS sequence"/>
</dbReference>
<dbReference type="AlphaFoldDB" id="A0A7V6P9P9"/>
<organism evidence="2 3">
    <name type="scientific">Brucella intermedia</name>
    <dbReference type="NCBI Taxonomy" id="94625"/>
    <lineage>
        <taxon>Bacteria</taxon>
        <taxon>Pseudomonadati</taxon>
        <taxon>Pseudomonadota</taxon>
        <taxon>Alphaproteobacteria</taxon>
        <taxon>Hyphomicrobiales</taxon>
        <taxon>Brucellaceae</taxon>
        <taxon>Brucella/Ochrobactrum group</taxon>
        <taxon>Brucella</taxon>
    </lineage>
</organism>
<evidence type="ECO:0000313" key="2">
    <source>
        <dbReference type="EMBL" id="HHV66999.1"/>
    </source>
</evidence>
<proteinExistence type="predicted"/>
<accession>A0A7V6P9P9</accession>